<dbReference type="PANTHER" id="PTHR23065">
    <property type="entry name" value="PROLINE-SERINE-THREONINE PHOSPHATASE INTERACTING PROTEIN 1"/>
    <property type="match status" value="1"/>
</dbReference>
<dbReference type="Pfam" id="PF00611">
    <property type="entry name" value="FCH"/>
    <property type="match status" value="1"/>
</dbReference>
<reference evidence="4 5" key="1">
    <citation type="journal article" date="2016" name="Mol. Biol. Evol.">
        <title>Genome-Wide Survey of Gut Fungi (Harpellales) Reveals the First Horizontally Transferred Ubiquitin Gene from a Mosquito Host.</title>
        <authorList>
            <person name="Wang Y."/>
            <person name="White M.M."/>
            <person name="Kvist S."/>
            <person name="Moncalvo J.M."/>
        </authorList>
    </citation>
    <scope>NUCLEOTIDE SEQUENCE [LARGE SCALE GENOMIC DNA]</scope>
    <source>
        <strain evidence="4 5">ALG-7-W6</strain>
    </source>
</reference>
<name>A0A1R0GWY6_9FUNG</name>
<protein>
    <submittedName>
        <fullName evidence="4">Rho-GTPase-activating protein 8</fullName>
    </submittedName>
</protein>
<dbReference type="SMART" id="SM00055">
    <property type="entry name" value="FCH"/>
    <property type="match status" value="1"/>
</dbReference>
<sequence length="450" mass="50743">MLKFNNAFWEDIRNPTGSTYKSGPSALFSILEQGNVEISRIISFLKERIKIEQNYSDSLRKLSLQNIKSDPVFKDEGRSLKNAFDGMYIEMDALANSHSKIANDLQNEVVRILINFSSEHRLRINSEIENIESKLNSLEIKRKNFIKAEIDYKSKILYADKISRENSENLISINQPDSNDQKISPNPNNLDSPNRSPSIFDTQSIPSDSFVSNDFGFNSSKAVETIFDVDFGSIILGSLSLTDSEFLSVIKRLKAELRPHEVRYGILGSLKGLIKGEDLFKWWERYSSTTKKSSDDILAICQSMVDMDYLRYMGKGTLFSVGPQAYYQWKKKANDLILSNSQNNKNTTSIGTSVSMSRTQSSVSNSSDSSIFKINSLLGIQSSATKIEKAEKDAEQSLIAYKDSVISAESSRIELESDMVTLFLKISFYTFPSKSLLYSPFNPLSTPTKK</sequence>
<evidence type="ECO:0000313" key="5">
    <source>
        <dbReference type="Proteomes" id="UP000187455"/>
    </source>
</evidence>
<dbReference type="AlphaFoldDB" id="A0A1R0GWY6"/>
<accession>A0A1R0GWY6</accession>
<evidence type="ECO:0000259" key="3">
    <source>
        <dbReference type="SMART" id="SM00055"/>
    </source>
</evidence>
<dbReference type="Proteomes" id="UP000187455">
    <property type="component" value="Unassembled WGS sequence"/>
</dbReference>
<evidence type="ECO:0000313" key="4">
    <source>
        <dbReference type="EMBL" id="OLY81402.1"/>
    </source>
</evidence>
<dbReference type="GO" id="GO:0000935">
    <property type="term" value="C:division septum"/>
    <property type="evidence" value="ECO:0007669"/>
    <property type="project" value="TreeGrafter"/>
</dbReference>
<dbReference type="GO" id="GO:0007010">
    <property type="term" value="P:cytoskeleton organization"/>
    <property type="evidence" value="ECO:0007669"/>
    <property type="project" value="TreeGrafter"/>
</dbReference>
<proteinExistence type="predicted"/>
<feature type="region of interest" description="Disordered" evidence="2">
    <location>
        <begin position="171"/>
        <end position="198"/>
    </location>
</feature>
<dbReference type="STRING" id="133383.A0A1R0GWY6"/>
<comment type="caution">
    <text evidence="4">The sequence shown here is derived from an EMBL/GenBank/DDBJ whole genome shotgun (WGS) entry which is preliminary data.</text>
</comment>
<evidence type="ECO:0000256" key="1">
    <source>
        <dbReference type="SAM" id="Coils"/>
    </source>
</evidence>
<dbReference type="InterPro" id="IPR001060">
    <property type="entry name" value="FCH_dom"/>
</dbReference>
<dbReference type="PANTHER" id="PTHR23065:SF17">
    <property type="entry name" value="RHO-GTPASE-ACTIVATING PROTEIN RGD2"/>
    <property type="match status" value="1"/>
</dbReference>
<dbReference type="Gene3D" id="1.20.1270.60">
    <property type="entry name" value="Arfaptin homology (AH) domain/BAR domain"/>
    <property type="match status" value="1"/>
</dbReference>
<dbReference type="EMBL" id="LSSL01002495">
    <property type="protein sequence ID" value="OLY81402.1"/>
    <property type="molecule type" value="Genomic_DNA"/>
</dbReference>
<dbReference type="GO" id="GO:0005886">
    <property type="term" value="C:plasma membrane"/>
    <property type="evidence" value="ECO:0007669"/>
    <property type="project" value="TreeGrafter"/>
</dbReference>
<keyword evidence="1" id="KW-0175">Coiled coil</keyword>
<organism evidence="4 5">
    <name type="scientific">Smittium mucronatum</name>
    <dbReference type="NCBI Taxonomy" id="133383"/>
    <lineage>
        <taxon>Eukaryota</taxon>
        <taxon>Fungi</taxon>
        <taxon>Fungi incertae sedis</taxon>
        <taxon>Zoopagomycota</taxon>
        <taxon>Kickxellomycotina</taxon>
        <taxon>Harpellomycetes</taxon>
        <taxon>Harpellales</taxon>
        <taxon>Legeriomycetaceae</taxon>
        <taxon>Smittium</taxon>
    </lineage>
</organism>
<dbReference type="SUPFAM" id="SSF103657">
    <property type="entry name" value="BAR/IMD domain-like"/>
    <property type="match status" value="1"/>
</dbReference>
<feature type="domain" description="FCH" evidence="3">
    <location>
        <begin position="14"/>
        <end position="105"/>
    </location>
</feature>
<dbReference type="GO" id="GO:0007264">
    <property type="term" value="P:small GTPase-mediated signal transduction"/>
    <property type="evidence" value="ECO:0007669"/>
    <property type="project" value="TreeGrafter"/>
</dbReference>
<evidence type="ECO:0000256" key="2">
    <source>
        <dbReference type="SAM" id="MobiDB-lite"/>
    </source>
</evidence>
<dbReference type="InterPro" id="IPR027267">
    <property type="entry name" value="AH/BAR_dom_sf"/>
</dbReference>
<dbReference type="GO" id="GO:0005737">
    <property type="term" value="C:cytoplasm"/>
    <property type="evidence" value="ECO:0007669"/>
    <property type="project" value="TreeGrafter"/>
</dbReference>
<dbReference type="GO" id="GO:0005096">
    <property type="term" value="F:GTPase activator activity"/>
    <property type="evidence" value="ECO:0007669"/>
    <property type="project" value="TreeGrafter"/>
</dbReference>
<gene>
    <name evidence="4" type="ORF">AYI68_g4496</name>
</gene>
<keyword evidence="5" id="KW-1185">Reference proteome</keyword>
<feature type="coiled-coil region" evidence="1">
    <location>
        <begin position="121"/>
        <end position="148"/>
    </location>
</feature>
<dbReference type="OrthoDB" id="2155291at2759"/>